<comment type="caution">
    <text evidence="3">The sequence shown here is derived from an EMBL/GenBank/DDBJ whole genome shotgun (WGS) entry which is preliminary data.</text>
</comment>
<dbReference type="InterPro" id="IPR041664">
    <property type="entry name" value="AAA_16"/>
</dbReference>
<accession>A0A4T0G1V6</accession>
<dbReference type="OrthoDB" id="1926878at2759"/>
<reference evidence="3 4" key="1">
    <citation type="submission" date="2019-03" db="EMBL/GenBank/DDBJ databases">
        <title>Sequencing 23 genomes of Wallemia ichthyophaga.</title>
        <authorList>
            <person name="Gostincar C."/>
        </authorList>
    </citation>
    <scope>NUCLEOTIDE SEQUENCE [LARGE SCALE GENOMIC DNA]</scope>
    <source>
        <strain evidence="3 4">EXF-5753</strain>
    </source>
</reference>
<dbReference type="InterPro" id="IPR027417">
    <property type="entry name" value="P-loop_NTPase"/>
</dbReference>
<protein>
    <recommendedName>
        <fullName evidence="2">Orc1-like AAA ATPase domain-containing protein</fullName>
    </recommendedName>
</protein>
<dbReference type="CDD" id="cd00009">
    <property type="entry name" value="AAA"/>
    <property type="match status" value="1"/>
</dbReference>
<dbReference type="Proteomes" id="UP000310189">
    <property type="component" value="Unassembled WGS sequence"/>
</dbReference>
<dbReference type="Gene3D" id="3.40.50.300">
    <property type="entry name" value="P-loop containing nucleotide triphosphate hydrolases"/>
    <property type="match status" value="2"/>
</dbReference>
<name>A0A4T0G1V6_9BASI</name>
<dbReference type="Pfam" id="PF13191">
    <property type="entry name" value="AAA_16"/>
    <property type="match status" value="1"/>
</dbReference>
<dbReference type="EMBL" id="SPNW01000002">
    <property type="protein sequence ID" value="TIA93366.1"/>
    <property type="molecule type" value="Genomic_DNA"/>
</dbReference>
<evidence type="ECO:0000259" key="2">
    <source>
        <dbReference type="Pfam" id="PF13191"/>
    </source>
</evidence>
<dbReference type="GO" id="GO:0006270">
    <property type="term" value="P:DNA replication initiation"/>
    <property type="evidence" value="ECO:0007669"/>
    <property type="project" value="TreeGrafter"/>
</dbReference>
<proteinExistence type="predicted"/>
<evidence type="ECO:0000313" key="4">
    <source>
        <dbReference type="Proteomes" id="UP000310189"/>
    </source>
</evidence>
<dbReference type="PANTHER" id="PTHR10763">
    <property type="entry name" value="CELL DIVISION CONTROL PROTEIN 6-RELATED"/>
    <property type="match status" value="1"/>
</dbReference>
<organism evidence="3 4">
    <name type="scientific">Wallemia hederae</name>
    <dbReference type="NCBI Taxonomy" id="1540922"/>
    <lineage>
        <taxon>Eukaryota</taxon>
        <taxon>Fungi</taxon>
        <taxon>Dikarya</taxon>
        <taxon>Basidiomycota</taxon>
        <taxon>Wallemiomycotina</taxon>
        <taxon>Wallemiomycetes</taxon>
        <taxon>Wallemiales</taxon>
        <taxon>Wallemiaceae</taxon>
        <taxon>Wallemia</taxon>
    </lineage>
</organism>
<keyword evidence="4" id="KW-1185">Reference proteome</keyword>
<feature type="compositionally biased region" description="Low complexity" evidence="1">
    <location>
        <begin position="38"/>
        <end position="50"/>
    </location>
</feature>
<gene>
    <name evidence="3" type="ORF">E3P99_00132</name>
</gene>
<dbReference type="PANTHER" id="PTHR10763:SF26">
    <property type="entry name" value="CELL DIVISION CONTROL PROTEIN 6 HOMOLOG"/>
    <property type="match status" value="1"/>
</dbReference>
<evidence type="ECO:0000313" key="3">
    <source>
        <dbReference type="EMBL" id="TIA93366.1"/>
    </source>
</evidence>
<feature type="compositionally biased region" description="Acidic residues" evidence="1">
    <location>
        <begin position="62"/>
        <end position="76"/>
    </location>
</feature>
<dbReference type="InterPro" id="IPR050311">
    <property type="entry name" value="ORC1/CDC6"/>
</dbReference>
<feature type="compositionally biased region" description="Basic and acidic residues" evidence="1">
    <location>
        <begin position="159"/>
        <end position="170"/>
    </location>
</feature>
<feature type="compositionally biased region" description="Polar residues" evidence="1">
    <location>
        <begin position="171"/>
        <end position="194"/>
    </location>
</feature>
<sequence length="689" mass="76107">MPRTSRRLMQLAPDHTEEDLLALNEKLNIVTPRKSKSTRSTATRTPTTTRHTPRRVHASDTSEGEATEEEEEEDESAANAPVAVKTSPKRKHDDTGATATKKQSTPEKKREAARVAVASQTTHTEPTETASTARTLRNKKSVTLAPSSSTRSALVRESTFGDKDNDKEDSTLASNAASSTCTRTNSGVFKTPSKTPRKTPSRRNLNSSLKKEDTFDEYIQPPKTLFKELTGGSSEDVSTPATASASLMREESFSVQPNIYGTARNVIRSLNASSDGDALVGREKEVQTIRDFVDAEQHTHSSLYVSGPPGGGKTAAVRLVTRDVKHQWLNCMALSGTSHGCHIYLFVSHLLQSRLIILDEIDTLPHEHLIQLFKTAQDSAHIKLIGIANALDLTSNQLQNLAHPPLHLQVQPYAVEQLNAIVSARLGEYKQLFMPQALELLSRKVAALTGDLRQVISVLTLCLDSVEKEQKRARGVTALAELTVETATKVPMQTMLKSISMRVKSNQKNMQNHKIHSLNLYSRIALLCVMLTMKRKSKLKSAVSLYDNYRYLLNTHSTLNPTTKSDFIDLVNVLVSASILIEQVSTFDQNSAKDAMLGTPSKRARNKAAMMAQEPEFALQYSEPELTRLLGVADVQQDGDNPQLEQLKRIYHGECKRIEAESVRMEWKSKRIPLGEGGANSNPPVDVFV</sequence>
<feature type="compositionally biased region" description="Basic and acidic residues" evidence="1">
    <location>
        <begin position="104"/>
        <end position="113"/>
    </location>
</feature>
<dbReference type="GO" id="GO:0033314">
    <property type="term" value="P:mitotic DNA replication checkpoint signaling"/>
    <property type="evidence" value="ECO:0007669"/>
    <property type="project" value="TreeGrafter"/>
</dbReference>
<dbReference type="SUPFAM" id="SSF52540">
    <property type="entry name" value="P-loop containing nucleoside triphosphate hydrolases"/>
    <property type="match status" value="1"/>
</dbReference>
<dbReference type="GO" id="GO:0005634">
    <property type="term" value="C:nucleus"/>
    <property type="evidence" value="ECO:0007669"/>
    <property type="project" value="TreeGrafter"/>
</dbReference>
<dbReference type="AlphaFoldDB" id="A0A4T0G1V6"/>
<feature type="domain" description="Orc1-like AAA ATPase" evidence="2">
    <location>
        <begin position="279"/>
        <end position="350"/>
    </location>
</feature>
<feature type="compositionally biased region" description="Low complexity" evidence="1">
    <location>
        <begin position="118"/>
        <end position="133"/>
    </location>
</feature>
<dbReference type="Gene3D" id="1.10.8.60">
    <property type="match status" value="1"/>
</dbReference>
<dbReference type="GO" id="GO:0003688">
    <property type="term" value="F:DNA replication origin binding"/>
    <property type="evidence" value="ECO:0007669"/>
    <property type="project" value="TreeGrafter"/>
</dbReference>
<evidence type="ECO:0000256" key="1">
    <source>
        <dbReference type="SAM" id="MobiDB-lite"/>
    </source>
</evidence>
<feature type="region of interest" description="Disordered" evidence="1">
    <location>
        <begin position="24"/>
        <end position="216"/>
    </location>
</feature>